<dbReference type="AlphaFoldDB" id="A0A645ACM2"/>
<dbReference type="GO" id="GO:0005829">
    <property type="term" value="C:cytosol"/>
    <property type="evidence" value="ECO:0007669"/>
    <property type="project" value="TreeGrafter"/>
</dbReference>
<dbReference type="PANTHER" id="PTHR46429:SF1">
    <property type="entry name" value="23S RRNA (GUANOSINE-2'-O-)-METHYLTRANSFERASE RLMB"/>
    <property type="match status" value="1"/>
</dbReference>
<dbReference type="GO" id="GO:0032259">
    <property type="term" value="P:methylation"/>
    <property type="evidence" value="ECO:0007669"/>
    <property type="project" value="UniProtKB-KW"/>
</dbReference>
<protein>
    <submittedName>
        <fullName evidence="4">tRNA (Guanosine(18)-2'-O)-methyltransferase</fullName>
        <ecNumber evidence="4">2.1.1.34</ecNumber>
    </submittedName>
</protein>
<organism evidence="4">
    <name type="scientific">bioreactor metagenome</name>
    <dbReference type="NCBI Taxonomy" id="1076179"/>
    <lineage>
        <taxon>unclassified sequences</taxon>
        <taxon>metagenomes</taxon>
        <taxon>ecological metagenomes</taxon>
    </lineage>
</organism>
<sequence length="103" mass="11275">MGSIFKIPVVQNINLYETAELLHKNGIKLYAAHLKGRKNHYEEDYTGGCAFLLGNEARGLSEHAASLCDELIKIPMPGGAESLNASVAAAVLMYEAVRQKMLR</sequence>
<dbReference type="GO" id="GO:0003723">
    <property type="term" value="F:RNA binding"/>
    <property type="evidence" value="ECO:0007669"/>
    <property type="project" value="InterPro"/>
</dbReference>
<dbReference type="SUPFAM" id="SSF75217">
    <property type="entry name" value="alpha/beta knot"/>
    <property type="match status" value="1"/>
</dbReference>
<keyword evidence="2 4" id="KW-0808">Transferase</keyword>
<accession>A0A645ACM2</accession>
<evidence type="ECO:0000256" key="2">
    <source>
        <dbReference type="ARBA" id="ARBA00022679"/>
    </source>
</evidence>
<dbReference type="EC" id="2.1.1.34" evidence="4"/>
<dbReference type="InterPro" id="IPR004441">
    <property type="entry name" value="rRNA_MeTrfase_TrmH"/>
</dbReference>
<dbReference type="CDD" id="cd18095">
    <property type="entry name" value="SpoU-like_rRNA-MTase"/>
    <property type="match status" value="1"/>
</dbReference>
<dbReference type="EMBL" id="VSSQ01012782">
    <property type="protein sequence ID" value="MPM50031.1"/>
    <property type="molecule type" value="Genomic_DNA"/>
</dbReference>
<evidence type="ECO:0000259" key="3">
    <source>
        <dbReference type="Pfam" id="PF00588"/>
    </source>
</evidence>
<dbReference type="InterPro" id="IPR001537">
    <property type="entry name" value="SpoU_MeTrfase"/>
</dbReference>
<evidence type="ECO:0000313" key="4">
    <source>
        <dbReference type="EMBL" id="MPM50031.1"/>
    </source>
</evidence>
<dbReference type="Pfam" id="PF00588">
    <property type="entry name" value="SpoU_methylase"/>
    <property type="match status" value="1"/>
</dbReference>
<reference evidence="4" key="1">
    <citation type="submission" date="2019-08" db="EMBL/GenBank/DDBJ databases">
        <authorList>
            <person name="Kucharzyk K."/>
            <person name="Murdoch R.W."/>
            <person name="Higgins S."/>
            <person name="Loffler F."/>
        </authorList>
    </citation>
    <scope>NUCLEOTIDE SEQUENCE</scope>
</reference>
<dbReference type="InterPro" id="IPR029028">
    <property type="entry name" value="Alpha/beta_knot_MTases"/>
</dbReference>
<dbReference type="GO" id="GO:0141100">
    <property type="term" value="F:tRNA (guanine(18)-2'-O)-methyltransferase activity"/>
    <property type="evidence" value="ECO:0007669"/>
    <property type="project" value="UniProtKB-EC"/>
</dbReference>
<dbReference type="InterPro" id="IPR029026">
    <property type="entry name" value="tRNA_m1G_MTases_N"/>
</dbReference>
<evidence type="ECO:0000256" key="1">
    <source>
        <dbReference type="ARBA" id="ARBA00022603"/>
    </source>
</evidence>
<dbReference type="GO" id="GO:0006396">
    <property type="term" value="P:RNA processing"/>
    <property type="evidence" value="ECO:0007669"/>
    <property type="project" value="InterPro"/>
</dbReference>
<gene>
    <name evidence="4" type="primary">trmH_6</name>
    <name evidence="4" type="ORF">SDC9_96765</name>
</gene>
<proteinExistence type="predicted"/>
<dbReference type="PANTHER" id="PTHR46429">
    <property type="entry name" value="23S RRNA (GUANOSINE-2'-O-)-METHYLTRANSFERASE RLMB"/>
    <property type="match status" value="1"/>
</dbReference>
<keyword evidence="1 4" id="KW-0489">Methyltransferase</keyword>
<name>A0A645ACM2_9ZZZZ</name>
<dbReference type="Gene3D" id="3.40.1280.10">
    <property type="match status" value="1"/>
</dbReference>
<feature type="domain" description="tRNA/rRNA methyltransferase SpoU type" evidence="3">
    <location>
        <begin position="1"/>
        <end position="94"/>
    </location>
</feature>
<comment type="caution">
    <text evidence="4">The sequence shown here is derived from an EMBL/GenBank/DDBJ whole genome shotgun (WGS) entry which is preliminary data.</text>
</comment>